<accession>A0ABS6DR08</accession>
<evidence type="ECO:0000313" key="2">
    <source>
        <dbReference type="Proteomes" id="UP000812267"/>
    </source>
</evidence>
<gene>
    <name evidence="1" type="ORF">KQ878_00855</name>
</gene>
<evidence type="ECO:0000313" key="1">
    <source>
        <dbReference type="EMBL" id="MBU4693435.1"/>
    </source>
</evidence>
<protein>
    <recommendedName>
        <fullName evidence="3">KOW domain-containing protein</fullName>
    </recommendedName>
</protein>
<evidence type="ECO:0008006" key="3">
    <source>
        <dbReference type="Google" id="ProtNLM"/>
    </source>
</evidence>
<keyword evidence="2" id="KW-1185">Reference proteome</keyword>
<sequence>MITNKYTKGSFYRIRGRKGSYSKALGASIDWDVVVDKVETLKSEGKWTIIEVERCKVIKSFKVGKNEKNI</sequence>
<name>A0ABS6DR08_9MOLU</name>
<reference evidence="1" key="1">
    <citation type="submission" date="2021-06" db="EMBL/GenBank/DDBJ databases">
        <title>Novel Mycoplasma species detected in California sea lions (Zalophus californianus) from the USA.</title>
        <authorList>
            <person name="Volokhov D.V."/>
            <person name="Furtak V.A."/>
            <person name="Zagorodnyaya T.A."/>
        </authorList>
    </citation>
    <scope>NUCLEOTIDE SEQUENCE [LARGE SCALE GENOMIC DNA]</scope>
    <source>
        <strain evidence="1">CSL 4779</strain>
    </source>
</reference>
<dbReference type="EMBL" id="JAHMHK010000001">
    <property type="protein sequence ID" value="MBU4693435.1"/>
    <property type="molecule type" value="Genomic_DNA"/>
</dbReference>
<dbReference type="Proteomes" id="UP000812267">
    <property type="component" value="Unassembled WGS sequence"/>
</dbReference>
<comment type="caution">
    <text evidence="1">The sequence shown here is derived from an EMBL/GenBank/DDBJ whole genome shotgun (WGS) entry which is preliminary data.</text>
</comment>
<organism evidence="1 2">
    <name type="scientific">Mycoplasma zalophidermidis</name>
    <dbReference type="NCBI Taxonomy" id="398174"/>
    <lineage>
        <taxon>Bacteria</taxon>
        <taxon>Bacillati</taxon>
        <taxon>Mycoplasmatota</taxon>
        <taxon>Mollicutes</taxon>
        <taxon>Mycoplasmataceae</taxon>
        <taxon>Mycoplasma</taxon>
    </lineage>
</organism>
<proteinExistence type="predicted"/>
<dbReference type="RefSeq" id="WP_216567751.1">
    <property type="nucleotide sequence ID" value="NZ_JAHMHK010000001.1"/>
</dbReference>